<name>A0ABD1RN59_9LAMI</name>
<reference evidence="2" key="1">
    <citation type="submission" date="2024-07" db="EMBL/GenBank/DDBJ databases">
        <title>Two chromosome-level genome assemblies of Korean endemic species Abeliophyllum distichum and Forsythia ovata (Oleaceae).</title>
        <authorList>
            <person name="Jang H."/>
        </authorList>
    </citation>
    <scope>NUCLEOTIDE SEQUENCE [LARGE SCALE GENOMIC DNA]</scope>
</reference>
<keyword evidence="2" id="KW-1185">Reference proteome</keyword>
<dbReference type="Proteomes" id="UP001604277">
    <property type="component" value="Unassembled WGS sequence"/>
</dbReference>
<proteinExistence type="predicted"/>
<comment type="caution">
    <text evidence="1">The sequence shown here is derived from an EMBL/GenBank/DDBJ whole genome shotgun (WGS) entry which is preliminary data.</text>
</comment>
<evidence type="ECO:0000313" key="1">
    <source>
        <dbReference type="EMBL" id="KAL2489844.1"/>
    </source>
</evidence>
<dbReference type="AlphaFoldDB" id="A0ABD1RN59"/>
<sequence length="106" mass="12179">MKAKKNQVPLQAEEEASVEVMVMHKKSNGFKEIKRVKSLFSSGKNTVRDPSRSTLFLRFKSSKSGPEVMKALNRSNTDKIKKAKYMKFQCHQLFNLVEVYALLRIA</sequence>
<accession>A0ABD1RN59</accession>
<evidence type="ECO:0000313" key="2">
    <source>
        <dbReference type="Proteomes" id="UP001604277"/>
    </source>
</evidence>
<gene>
    <name evidence="1" type="ORF">Fot_43136</name>
</gene>
<dbReference type="EMBL" id="JBFOLJ010000012">
    <property type="protein sequence ID" value="KAL2489844.1"/>
    <property type="molecule type" value="Genomic_DNA"/>
</dbReference>
<protein>
    <submittedName>
        <fullName evidence="1">Uncharacterized protein</fullName>
    </submittedName>
</protein>
<organism evidence="1 2">
    <name type="scientific">Forsythia ovata</name>
    <dbReference type="NCBI Taxonomy" id="205694"/>
    <lineage>
        <taxon>Eukaryota</taxon>
        <taxon>Viridiplantae</taxon>
        <taxon>Streptophyta</taxon>
        <taxon>Embryophyta</taxon>
        <taxon>Tracheophyta</taxon>
        <taxon>Spermatophyta</taxon>
        <taxon>Magnoliopsida</taxon>
        <taxon>eudicotyledons</taxon>
        <taxon>Gunneridae</taxon>
        <taxon>Pentapetalae</taxon>
        <taxon>asterids</taxon>
        <taxon>lamiids</taxon>
        <taxon>Lamiales</taxon>
        <taxon>Oleaceae</taxon>
        <taxon>Forsythieae</taxon>
        <taxon>Forsythia</taxon>
    </lineage>
</organism>